<evidence type="ECO:0000313" key="3">
    <source>
        <dbReference type="Proteomes" id="UP001139104"/>
    </source>
</evidence>
<dbReference type="Pfam" id="PF09356">
    <property type="entry name" value="Phage_BR0599"/>
    <property type="match status" value="1"/>
</dbReference>
<proteinExistence type="predicted"/>
<name>A0ABS9ZBW7_9HYPH</name>
<feature type="domain" description="Bacteriophage phiJL001 Gp84 C-terminal" evidence="1">
    <location>
        <begin position="214"/>
        <end position="287"/>
    </location>
</feature>
<keyword evidence="3" id="KW-1185">Reference proteome</keyword>
<organism evidence="2 3">
    <name type="scientific">Candidatus Rhodoblastus alkanivorans</name>
    <dbReference type="NCBI Taxonomy" id="2954117"/>
    <lineage>
        <taxon>Bacteria</taxon>
        <taxon>Pseudomonadati</taxon>
        <taxon>Pseudomonadota</taxon>
        <taxon>Alphaproteobacteria</taxon>
        <taxon>Hyphomicrobiales</taxon>
        <taxon>Rhodoblastaceae</taxon>
        <taxon>Rhodoblastus</taxon>
    </lineage>
</organism>
<gene>
    <name evidence="2" type="ORF">K2U94_15395</name>
</gene>
<dbReference type="RefSeq" id="WP_243068037.1">
    <property type="nucleotide sequence ID" value="NZ_JAIVFK010000039.1"/>
</dbReference>
<sequence>MKTATAALISYLNNLRPTSDAPLQVGDLFTIWLANGSILTYTNLDLPVSWNGYVYSASAVLVAGLRYKCALGLNVDSQQITISARSTDTLGGVPFMQALQEGAFDGAIIQREKAFFSSWATTGGSLVPIGAAIMFKGRDSSVDQIGRTTAQITVAADTVFLDIDMPRRVWSPQCTHVLYDSGCSLARGTYSASGAVGAASSQTIIAWSGSSINYAQGSITFTSGANAGVVRTIKTANSAVLGLAYPLPNVPAVGDAFTVAQGCDHTMATCQSRFNNLSNFRGYPFVPPPQIMTGPLSTSWASNSGAGKGGK</sequence>
<evidence type="ECO:0000259" key="1">
    <source>
        <dbReference type="Pfam" id="PF09356"/>
    </source>
</evidence>
<evidence type="ECO:0000313" key="2">
    <source>
        <dbReference type="EMBL" id="MCI4684127.1"/>
    </source>
</evidence>
<accession>A0ABS9ZBW7</accession>
<dbReference type="InterPro" id="IPR011928">
    <property type="entry name" value="Phage_phiJL001_Gp84"/>
</dbReference>
<dbReference type="Proteomes" id="UP001139104">
    <property type="component" value="Unassembled WGS sequence"/>
</dbReference>
<dbReference type="NCBIfam" id="TIGR02218">
    <property type="entry name" value="phg_TIGR02218"/>
    <property type="match status" value="1"/>
</dbReference>
<dbReference type="Pfam" id="PF09931">
    <property type="entry name" value="Phage_phiJL001_Gp84_N"/>
    <property type="match status" value="1"/>
</dbReference>
<comment type="caution">
    <text evidence="2">The sequence shown here is derived from an EMBL/GenBank/DDBJ whole genome shotgun (WGS) entry which is preliminary data.</text>
</comment>
<reference evidence="2" key="1">
    <citation type="journal article" date="2022" name="ISME J.">
        <title>Identification of active gaseous-alkane degraders at natural gas seeps.</title>
        <authorList>
            <person name="Farhan Ul Haque M."/>
            <person name="Hernandez M."/>
            <person name="Crombie A.T."/>
            <person name="Murrell J.C."/>
        </authorList>
    </citation>
    <scope>NUCLEOTIDE SEQUENCE</scope>
    <source>
        <strain evidence="2">PC2</strain>
    </source>
</reference>
<dbReference type="EMBL" id="JAIVFP010000001">
    <property type="protein sequence ID" value="MCI4684127.1"/>
    <property type="molecule type" value="Genomic_DNA"/>
</dbReference>
<dbReference type="InterPro" id="IPR018964">
    <property type="entry name" value="Phage_phiJL001_Gp84_C"/>
</dbReference>
<protein>
    <submittedName>
        <fullName evidence="2">DUF2163 domain-containing protein</fullName>
    </submittedName>
</protein>